<organism evidence="1 2">
    <name type="scientific">Gimesia aquarii</name>
    <dbReference type="NCBI Taxonomy" id="2527964"/>
    <lineage>
        <taxon>Bacteria</taxon>
        <taxon>Pseudomonadati</taxon>
        <taxon>Planctomycetota</taxon>
        <taxon>Planctomycetia</taxon>
        <taxon>Planctomycetales</taxon>
        <taxon>Planctomycetaceae</taxon>
        <taxon>Gimesia</taxon>
    </lineage>
</organism>
<proteinExistence type="predicted"/>
<dbReference type="AlphaFoldDB" id="A0A517WX70"/>
<dbReference type="RefSeq" id="WP_197992903.1">
    <property type="nucleotide sequence ID" value="NZ_CP037422.1"/>
</dbReference>
<dbReference type="Proteomes" id="UP000318384">
    <property type="component" value="Chromosome"/>
</dbReference>
<sequence length="49" mass="5751">MSTENSTYNGWGFSPQWSLRKNHARRAGHDYFRFLTFQLAQGWGQGQET</sequence>
<dbReference type="EMBL" id="CP037422">
    <property type="protein sequence ID" value="QDU09828.1"/>
    <property type="molecule type" value="Genomic_DNA"/>
</dbReference>
<evidence type="ECO:0000313" key="2">
    <source>
        <dbReference type="Proteomes" id="UP000318384"/>
    </source>
</evidence>
<gene>
    <name evidence="1" type="ORF">V202x_32250</name>
</gene>
<protein>
    <submittedName>
        <fullName evidence="1">Uncharacterized protein</fullName>
    </submittedName>
</protein>
<keyword evidence="2" id="KW-1185">Reference proteome</keyword>
<accession>A0A517WX70</accession>
<reference evidence="1 2" key="1">
    <citation type="submission" date="2019-03" db="EMBL/GenBank/DDBJ databases">
        <title>Deep-cultivation of Planctomycetes and their phenomic and genomic characterization uncovers novel biology.</title>
        <authorList>
            <person name="Wiegand S."/>
            <person name="Jogler M."/>
            <person name="Boedeker C."/>
            <person name="Pinto D."/>
            <person name="Vollmers J."/>
            <person name="Rivas-Marin E."/>
            <person name="Kohn T."/>
            <person name="Peeters S.H."/>
            <person name="Heuer A."/>
            <person name="Rast P."/>
            <person name="Oberbeckmann S."/>
            <person name="Bunk B."/>
            <person name="Jeske O."/>
            <person name="Meyerdierks A."/>
            <person name="Storesund J.E."/>
            <person name="Kallscheuer N."/>
            <person name="Luecker S."/>
            <person name="Lage O.M."/>
            <person name="Pohl T."/>
            <person name="Merkel B.J."/>
            <person name="Hornburger P."/>
            <person name="Mueller R.-W."/>
            <person name="Bruemmer F."/>
            <person name="Labrenz M."/>
            <person name="Spormann A.M."/>
            <person name="Op den Camp H."/>
            <person name="Overmann J."/>
            <person name="Amann R."/>
            <person name="Jetten M.S.M."/>
            <person name="Mascher T."/>
            <person name="Medema M.H."/>
            <person name="Devos D.P."/>
            <person name="Kaster A.-K."/>
            <person name="Ovreas L."/>
            <person name="Rohde M."/>
            <person name="Galperin M.Y."/>
            <person name="Jogler C."/>
        </authorList>
    </citation>
    <scope>NUCLEOTIDE SEQUENCE [LARGE SCALE GENOMIC DNA]</scope>
    <source>
        <strain evidence="1 2">V202</strain>
    </source>
</reference>
<evidence type="ECO:0000313" key="1">
    <source>
        <dbReference type="EMBL" id="QDU09828.1"/>
    </source>
</evidence>
<name>A0A517WX70_9PLAN</name>